<feature type="active site" evidence="4">
    <location>
        <position position="46"/>
    </location>
</feature>
<evidence type="ECO:0000256" key="4">
    <source>
        <dbReference type="PROSITE-ProRule" id="PRU00050"/>
    </source>
</evidence>
<evidence type="ECO:0000259" key="5">
    <source>
        <dbReference type="PROSITE" id="PS50122"/>
    </source>
</evidence>
<evidence type="ECO:0000313" key="7">
    <source>
        <dbReference type="Proteomes" id="UP001156196"/>
    </source>
</evidence>
<dbReference type="InterPro" id="IPR000673">
    <property type="entry name" value="Sig_transdc_resp-reg_Me-estase"/>
</dbReference>
<dbReference type="RefSeq" id="WP_011844957.1">
    <property type="nucleotide sequence ID" value="NZ_CP109831.1"/>
</dbReference>
<name>A0AAX3EBA3_9EURY</name>
<comment type="catalytic activity">
    <reaction evidence="3">
        <text>[protein]-L-glutamate 5-O-methyl ester + H2O = L-glutamyl-[protein] + methanol + H(+)</text>
        <dbReference type="Rhea" id="RHEA:23236"/>
        <dbReference type="Rhea" id="RHEA-COMP:10208"/>
        <dbReference type="Rhea" id="RHEA-COMP:10311"/>
        <dbReference type="ChEBI" id="CHEBI:15377"/>
        <dbReference type="ChEBI" id="CHEBI:15378"/>
        <dbReference type="ChEBI" id="CHEBI:17790"/>
        <dbReference type="ChEBI" id="CHEBI:29973"/>
        <dbReference type="ChEBI" id="CHEBI:82795"/>
        <dbReference type="EC" id="3.1.1.61"/>
    </reaction>
</comment>
<keyword evidence="4" id="KW-0145">Chemotaxis</keyword>
<dbReference type="KEGG" id="msum:OH143_04910"/>
<feature type="domain" description="CheB-type methylesterase" evidence="5">
    <location>
        <begin position="8"/>
        <end position="191"/>
    </location>
</feature>
<dbReference type="GO" id="GO:0000156">
    <property type="term" value="F:phosphorelay response regulator activity"/>
    <property type="evidence" value="ECO:0007669"/>
    <property type="project" value="InterPro"/>
</dbReference>
<dbReference type="GeneID" id="76730208"/>
<proteinExistence type="predicted"/>
<evidence type="ECO:0000313" key="6">
    <source>
        <dbReference type="EMBL" id="UYU19432.1"/>
    </source>
</evidence>
<dbReference type="GO" id="GO:0008984">
    <property type="term" value="F:protein-glutamate methylesterase activity"/>
    <property type="evidence" value="ECO:0007669"/>
    <property type="project" value="UniProtKB-EC"/>
</dbReference>
<dbReference type="EMBL" id="CP109831">
    <property type="protein sequence ID" value="UYU19432.1"/>
    <property type="molecule type" value="Genomic_DNA"/>
</dbReference>
<dbReference type="EC" id="3.1.1.61" evidence="2"/>
<dbReference type="PANTHER" id="PTHR42872">
    <property type="entry name" value="PROTEIN-GLUTAMATE METHYLESTERASE/PROTEIN-GLUTAMINE GLUTAMINASE"/>
    <property type="match status" value="1"/>
</dbReference>
<dbReference type="AlphaFoldDB" id="A0AAX3EBA3"/>
<dbReference type="PROSITE" id="PS50122">
    <property type="entry name" value="CHEB"/>
    <property type="match status" value="1"/>
</dbReference>
<dbReference type="Gene3D" id="3.40.50.180">
    <property type="entry name" value="Methylesterase CheB, C-terminal domain"/>
    <property type="match status" value="1"/>
</dbReference>
<evidence type="ECO:0000256" key="3">
    <source>
        <dbReference type="ARBA" id="ARBA00048267"/>
    </source>
</evidence>
<protein>
    <recommendedName>
        <fullName evidence="2">protein-glutamate methylesterase</fullName>
        <ecNumber evidence="2">3.1.1.61</ecNumber>
    </recommendedName>
</protein>
<organism evidence="6 7">
    <name type="scientific">Methanoculleus submarinus</name>
    <dbReference type="NCBI Taxonomy" id="204050"/>
    <lineage>
        <taxon>Archaea</taxon>
        <taxon>Methanobacteriati</taxon>
        <taxon>Methanobacteriota</taxon>
        <taxon>Stenosarchaea group</taxon>
        <taxon>Methanomicrobia</taxon>
        <taxon>Methanomicrobiales</taxon>
        <taxon>Methanomicrobiaceae</taxon>
        <taxon>Methanoculleus</taxon>
    </lineage>
</organism>
<dbReference type="PANTHER" id="PTHR42872:SF3">
    <property type="entry name" value="PROTEIN-GLUTAMATE METHYLESTERASE_PROTEIN-GLUTAMINE GLUTAMINASE 1"/>
    <property type="match status" value="1"/>
</dbReference>
<accession>A0AAX3EBA3</accession>
<keyword evidence="7" id="KW-1185">Reference proteome</keyword>
<feature type="active site" evidence="4">
    <location>
        <position position="139"/>
    </location>
</feature>
<dbReference type="Proteomes" id="UP001156196">
    <property type="component" value="Chromosome"/>
</dbReference>
<dbReference type="InterPro" id="IPR035909">
    <property type="entry name" value="CheB_C"/>
</dbReference>
<gene>
    <name evidence="6" type="ORF">OH143_04910</name>
</gene>
<evidence type="ECO:0000256" key="1">
    <source>
        <dbReference type="ARBA" id="ARBA00022801"/>
    </source>
</evidence>
<dbReference type="GO" id="GO:0006935">
    <property type="term" value="P:chemotaxis"/>
    <property type="evidence" value="ECO:0007669"/>
    <property type="project" value="UniProtKB-UniRule"/>
</dbReference>
<keyword evidence="1 4" id="KW-0378">Hydrolase</keyword>
<dbReference type="SUPFAM" id="SSF52738">
    <property type="entry name" value="Methylesterase CheB, C-terminal domain"/>
    <property type="match status" value="1"/>
</dbReference>
<reference evidence="6" key="1">
    <citation type="submission" date="2022-10" db="EMBL/GenBank/DDBJ databases">
        <title>Complete genome of Methanoculleus submarinus DSM 15122.</title>
        <authorList>
            <person name="Chen S.-C."/>
            <person name="Lai S.-J."/>
            <person name="You Y.-T."/>
        </authorList>
    </citation>
    <scope>NUCLEOTIDE SEQUENCE</scope>
    <source>
        <strain evidence="6">DSM 15122</strain>
    </source>
</reference>
<dbReference type="Pfam" id="PF01339">
    <property type="entry name" value="CheB_methylest"/>
    <property type="match status" value="1"/>
</dbReference>
<dbReference type="CDD" id="cd16432">
    <property type="entry name" value="CheB_Rec"/>
    <property type="match status" value="1"/>
</dbReference>
<sequence length="197" mass="21538">MEYPLSLPRDGRTIVVIGSSTGGARTLEVVFSQFPLVDAAVILVQHMPHSMNSALCRHIEEISFMDVRVPEDGEEIEHGTIYVAPSDLHLKLVENRTISLFDDAKVQYVRPSIDVAMMSLTRRGTDRFAGVILSGMGSDGAEGISHIKSIGGTTFAQALRTCAIHYMPRAAFATGRVDQMLPPDAIRENIIRFAGII</sequence>
<dbReference type="GO" id="GO:0005737">
    <property type="term" value="C:cytoplasm"/>
    <property type="evidence" value="ECO:0007669"/>
    <property type="project" value="InterPro"/>
</dbReference>
<feature type="active site" evidence="4">
    <location>
        <position position="20"/>
    </location>
</feature>
<evidence type="ECO:0000256" key="2">
    <source>
        <dbReference type="ARBA" id="ARBA00039140"/>
    </source>
</evidence>
<dbReference type="GeneID" id="4846906"/>